<evidence type="ECO:0000256" key="10">
    <source>
        <dbReference type="ARBA" id="ARBA00023288"/>
    </source>
</evidence>
<dbReference type="InterPro" id="IPR000719">
    <property type="entry name" value="Prot_kinase_dom"/>
</dbReference>
<feature type="domain" description="Protein kinase" evidence="13">
    <location>
        <begin position="93"/>
        <end position="370"/>
    </location>
</feature>
<dbReference type="OrthoDB" id="834416at2759"/>
<dbReference type="PANTHER" id="PTHR47985:SF39">
    <property type="entry name" value="SERINE_THREONINE-PROTEIN KINASE PBL23-RELATED"/>
    <property type="match status" value="1"/>
</dbReference>
<evidence type="ECO:0000313" key="15">
    <source>
        <dbReference type="Proteomes" id="UP001141552"/>
    </source>
</evidence>
<evidence type="ECO:0000256" key="2">
    <source>
        <dbReference type="ARBA" id="ARBA00008684"/>
    </source>
</evidence>
<keyword evidence="3" id="KW-1003">Cell membrane</keyword>
<keyword evidence="7 14" id="KW-0418">Kinase</keyword>
<dbReference type="GO" id="GO:0005524">
    <property type="term" value="F:ATP binding"/>
    <property type="evidence" value="ECO:0007669"/>
    <property type="project" value="UniProtKB-UniRule"/>
</dbReference>
<evidence type="ECO:0000313" key="14">
    <source>
        <dbReference type="EMBL" id="KAJ4838692.1"/>
    </source>
</evidence>
<reference evidence="14" key="2">
    <citation type="journal article" date="2023" name="Plants (Basel)">
        <title>Annotation of the Turnera subulata (Passifloraceae) Draft Genome Reveals the S-Locus Evolved after the Divergence of Turneroideae from Passifloroideae in a Stepwise Manner.</title>
        <authorList>
            <person name="Henning P.M."/>
            <person name="Roalson E.H."/>
            <person name="Mir W."/>
            <person name="McCubbin A.G."/>
            <person name="Shore J.S."/>
        </authorList>
    </citation>
    <scope>NUCLEOTIDE SEQUENCE</scope>
    <source>
        <strain evidence="14">F60SS</strain>
    </source>
</reference>
<dbReference type="PROSITE" id="PS00107">
    <property type="entry name" value="PROTEIN_KINASE_ATP"/>
    <property type="match status" value="1"/>
</dbReference>
<evidence type="ECO:0000256" key="9">
    <source>
        <dbReference type="ARBA" id="ARBA00023136"/>
    </source>
</evidence>
<dbReference type="Proteomes" id="UP001141552">
    <property type="component" value="Unassembled WGS sequence"/>
</dbReference>
<dbReference type="PROSITE" id="PS50011">
    <property type="entry name" value="PROTEIN_KINASE_DOM"/>
    <property type="match status" value="1"/>
</dbReference>
<dbReference type="InterPro" id="IPR017441">
    <property type="entry name" value="Protein_kinase_ATP_BS"/>
</dbReference>
<dbReference type="Gene3D" id="1.10.510.10">
    <property type="entry name" value="Transferase(Phosphotransferase) domain 1"/>
    <property type="match status" value="1"/>
</dbReference>
<evidence type="ECO:0000256" key="8">
    <source>
        <dbReference type="ARBA" id="ARBA00022840"/>
    </source>
</evidence>
<dbReference type="CDD" id="cd14066">
    <property type="entry name" value="STKc_IRAK"/>
    <property type="match status" value="1"/>
</dbReference>
<keyword evidence="9" id="KW-0472">Membrane</keyword>
<dbReference type="InterPro" id="IPR011009">
    <property type="entry name" value="Kinase-like_dom_sf"/>
</dbReference>
<comment type="caution">
    <text evidence="14">The sequence shown here is derived from an EMBL/GenBank/DDBJ whole genome shotgun (WGS) entry which is preliminary data.</text>
</comment>
<comment type="subcellular location">
    <subcellularLocation>
        <location evidence="1">Cell membrane</location>
        <topology evidence="1">Lipid-anchor</topology>
    </subcellularLocation>
</comment>
<keyword evidence="5" id="KW-0808">Transferase</keyword>
<gene>
    <name evidence="14" type="primary">PBL23_1</name>
    <name evidence="14" type="ORF">Tsubulata_003128</name>
</gene>
<feature type="binding site" evidence="11">
    <location>
        <position position="122"/>
    </location>
    <ligand>
        <name>ATP</name>
        <dbReference type="ChEBI" id="CHEBI:30616"/>
    </ligand>
</feature>
<dbReference type="GO" id="GO:0010183">
    <property type="term" value="P:pollen tube guidance"/>
    <property type="evidence" value="ECO:0007669"/>
    <property type="project" value="UniProtKB-ARBA"/>
</dbReference>
<evidence type="ECO:0000256" key="11">
    <source>
        <dbReference type="PROSITE-ProRule" id="PRU10141"/>
    </source>
</evidence>
<evidence type="ECO:0000256" key="5">
    <source>
        <dbReference type="ARBA" id="ARBA00022679"/>
    </source>
</evidence>
<proteinExistence type="inferred from homology"/>
<keyword evidence="6 11" id="KW-0547">Nucleotide-binding</keyword>
<dbReference type="FunFam" id="3.30.200.20:FF:000266">
    <property type="entry name" value="probable serine/threonine-protein kinase RLCKVII"/>
    <property type="match status" value="1"/>
</dbReference>
<evidence type="ECO:0000256" key="4">
    <source>
        <dbReference type="ARBA" id="ARBA00022527"/>
    </source>
</evidence>
<organism evidence="14 15">
    <name type="scientific">Turnera subulata</name>
    <dbReference type="NCBI Taxonomy" id="218843"/>
    <lineage>
        <taxon>Eukaryota</taxon>
        <taxon>Viridiplantae</taxon>
        <taxon>Streptophyta</taxon>
        <taxon>Embryophyta</taxon>
        <taxon>Tracheophyta</taxon>
        <taxon>Spermatophyta</taxon>
        <taxon>Magnoliopsida</taxon>
        <taxon>eudicotyledons</taxon>
        <taxon>Gunneridae</taxon>
        <taxon>Pentapetalae</taxon>
        <taxon>rosids</taxon>
        <taxon>fabids</taxon>
        <taxon>Malpighiales</taxon>
        <taxon>Passifloraceae</taxon>
        <taxon>Turnera</taxon>
    </lineage>
</organism>
<dbReference type="EMBL" id="JAKUCV010003501">
    <property type="protein sequence ID" value="KAJ4838692.1"/>
    <property type="molecule type" value="Genomic_DNA"/>
</dbReference>
<dbReference type="PROSITE" id="PS00108">
    <property type="entry name" value="PROTEIN_KINASE_ST"/>
    <property type="match status" value="1"/>
</dbReference>
<dbReference type="GO" id="GO:0090404">
    <property type="term" value="C:pollen tube tip"/>
    <property type="evidence" value="ECO:0007669"/>
    <property type="project" value="UniProtKB-ARBA"/>
</dbReference>
<sequence length="397" mass="44466">MDCLPCCGSEQHHESFKRESCKHESLKSKKSAYHLRALSRYSKTFSLFVKDLAVKTGSSKHRNINNEIRKFGTAKIAAILFGYEELAEATKDFSDECLVGEGGFGRVYKGYIERIDQVVAVKQLDKNGHQGNREFFAEVLMLSLVEHTSLVKLIGYCIDGDQRLLVYEFMPGGCLETHLLDLAPGKQPLDWETRIKVATGAAQGLEYLHEMANHPIIYRDFKASNVLLDEEYNAKLSDFGLARLGPTGGKEHVSTRVMGTYGYCAPEYQLTGQLTTKSDVYSFGVVFLEMITGKRVLDLNRPAEEQNLIHWAEPFLKDKNQFTLLADPLLEGKFNKKGLKQALAIAAMCLQEEAEARPSMSEVVSALEFLAKPKTEESSALYTPSVKRTSLNLDREA</sequence>
<evidence type="ECO:0000256" key="12">
    <source>
        <dbReference type="RuleBase" id="RU000304"/>
    </source>
</evidence>
<keyword evidence="10" id="KW-0449">Lipoprotein</keyword>
<reference evidence="14" key="1">
    <citation type="submission" date="2022-02" db="EMBL/GenBank/DDBJ databases">
        <authorList>
            <person name="Henning P.M."/>
            <person name="McCubbin A.G."/>
            <person name="Shore J.S."/>
        </authorList>
    </citation>
    <scope>NUCLEOTIDE SEQUENCE</scope>
    <source>
        <strain evidence="14">F60SS</strain>
        <tissue evidence="14">Leaves</tissue>
    </source>
</reference>
<evidence type="ECO:0000256" key="3">
    <source>
        <dbReference type="ARBA" id="ARBA00022475"/>
    </source>
</evidence>
<dbReference type="InterPro" id="IPR008271">
    <property type="entry name" value="Ser/Thr_kinase_AS"/>
</dbReference>
<keyword evidence="15" id="KW-1185">Reference proteome</keyword>
<accession>A0A9Q0FW83</accession>
<dbReference type="GO" id="GO:0005886">
    <property type="term" value="C:plasma membrane"/>
    <property type="evidence" value="ECO:0007669"/>
    <property type="project" value="UniProtKB-SubCell"/>
</dbReference>
<evidence type="ECO:0000259" key="13">
    <source>
        <dbReference type="PROSITE" id="PS50011"/>
    </source>
</evidence>
<name>A0A9Q0FW83_9ROSI</name>
<dbReference type="PANTHER" id="PTHR47985">
    <property type="entry name" value="OS07G0668900 PROTEIN"/>
    <property type="match status" value="1"/>
</dbReference>
<evidence type="ECO:0000256" key="7">
    <source>
        <dbReference type="ARBA" id="ARBA00022777"/>
    </source>
</evidence>
<dbReference type="Pfam" id="PF00069">
    <property type="entry name" value="Pkinase"/>
    <property type="match status" value="1"/>
</dbReference>
<protein>
    <submittedName>
        <fullName evidence="14">Serine/threonine-protein kinase pbl23</fullName>
    </submittedName>
</protein>
<dbReference type="FunFam" id="1.10.510.10:FF:000032">
    <property type="entry name" value="Serine/threonine-protein kinase PBS1"/>
    <property type="match status" value="1"/>
</dbReference>
<comment type="similarity">
    <text evidence="2">Belongs to the protein kinase superfamily. Ser/Thr protein kinase family.</text>
</comment>
<dbReference type="Gene3D" id="3.30.200.20">
    <property type="entry name" value="Phosphorylase Kinase, domain 1"/>
    <property type="match status" value="1"/>
</dbReference>
<keyword evidence="8 11" id="KW-0067">ATP-binding</keyword>
<evidence type="ECO:0000256" key="1">
    <source>
        <dbReference type="ARBA" id="ARBA00004193"/>
    </source>
</evidence>
<dbReference type="GO" id="GO:0004674">
    <property type="term" value="F:protein serine/threonine kinase activity"/>
    <property type="evidence" value="ECO:0007669"/>
    <property type="project" value="UniProtKB-KW"/>
</dbReference>
<evidence type="ECO:0000256" key="6">
    <source>
        <dbReference type="ARBA" id="ARBA00022741"/>
    </source>
</evidence>
<dbReference type="AlphaFoldDB" id="A0A9Q0FW83"/>
<keyword evidence="4 12" id="KW-0723">Serine/threonine-protein kinase</keyword>
<dbReference type="SUPFAM" id="SSF56112">
    <property type="entry name" value="Protein kinase-like (PK-like)"/>
    <property type="match status" value="1"/>
</dbReference>